<protein>
    <recommendedName>
        <fullName evidence="2">Amine oxidase domain-containing protein</fullName>
    </recommendedName>
</protein>
<dbReference type="EnsemblMetazoa" id="G4851.12">
    <property type="protein sequence ID" value="G4851.12:cds"/>
    <property type="gene ID" value="G4851"/>
</dbReference>
<feature type="chain" id="PRO_5036473743" description="Amine oxidase domain-containing protein" evidence="1">
    <location>
        <begin position="28"/>
        <end position="556"/>
    </location>
</feature>
<dbReference type="AlphaFoldDB" id="A0A8W8NDA9"/>
<sequence length="556" mass="62308">MGCHRRGRSPSVVLLFDVALSVIQVEAQQHPTKLCQLLLSCSVDDMWKEVSRLAAGTSISDIQVFRELLMRATINTMSSLRASVIVVGAGMAGLSAAQHLFNAGFTDVQILEASDRLGGRVHTYDIGDHNGRSALVELGANFIHGTHGNAVYSLATEHNLLDPFVLLDRMGGCVYTEDGRRIDQSLTDRVWKIFHEVEKELEDIVSENTDPSADVGRYMEDRLQERLGQFAPDQQSDIRALLNCMLNYLSLYSAEDLEKVSLKYIGCYREIDGKNVILPNGFRSIIDVIAQDLPPNTLRFNTKVEKISYLNTKTVTVSCRTPTGKRTFEANHAIVTCSLGVLKSCHSDMFEPPLPTKKVKSIDAIGYGTLNKIFLKWKEPFWQRGEGRMQFAWKTRNTASRTSQWYKSLFGFIEILNNDSTLCGWIHGKAAEHLETLTDQEVMTQCVTLIRQFRGDPKIPAPTEILRSAWQTNEFTRGSYSFLSQMSSPEDIACLGEPLYVEEAPVVLFAGEATHPHFFSTTHGAQVFRFGLDCRVVRTFFSNLLYIVVDGDLIVV</sequence>
<proteinExistence type="predicted"/>
<dbReference type="PANTHER" id="PTHR10742:SF416">
    <property type="entry name" value="SPERMINE OXIDASE"/>
    <property type="match status" value="1"/>
</dbReference>
<dbReference type="InterPro" id="IPR036188">
    <property type="entry name" value="FAD/NAD-bd_sf"/>
</dbReference>
<dbReference type="InterPro" id="IPR002937">
    <property type="entry name" value="Amino_oxidase"/>
</dbReference>
<feature type="signal peptide" evidence="1">
    <location>
        <begin position="1"/>
        <end position="27"/>
    </location>
</feature>
<evidence type="ECO:0000313" key="4">
    <source>
        <dbReference type="Proteomes" id="UP000005408"/>
    </source>
</evidence>
<dbReference type="Pfam" id="PF01593">
    <property type="entry name" value="Amino_oxidase"/>
    <property type="match status" value="1"/>
</dbReference>
<evidence type="ECO:0000259" key="2">
    <source>
        <dbReference type="Pfam" id="PF01593"/>
    </source>
</evidence>
<evidence type="ECO:0000313" key="3">
    <source>
        <dbReference type="EnsemblMetazoa" id="G4851.12:cds"/>
    </source>
</evidence>
<evidence type="ECO:0000256" key="1">
    <source>
        <dbReference type="SAM" id="SignalP"/>
    </source>
</evidence>
<dbReference type="GO" id="GO:0046592">
    <property type="term" value="F:polyamine oxidase activity"/>
    <property type="evidence" value="ECO:0007669"/>
    <property type="project" value="TreeGrafter"/>
</dbReference>
<dbReference type="InterPro" id="IPR050281">
    <property type="entry name" value="Flavin_monoamine_oxidase"/>
</dbReference>
<reference evidence="3" key="1">
    <citation type="submission" date="2022-08" db="UniProtKB">
        <authorList>
            <consortium name="EnsemblMetazoa"/>
        </authorList>
    </citation>
    <scope>IDENTIFICATION</scope>
    <source>
        <strain evidence="3">05x7-T-G4-1.051#20</strain>
    </source>
</reference>
<name>A0A8W8NDA9_MAGGI</name>
<dbReference type="SUPFAM" id="SSF54373">
    <property type="entry name" value="FAD-linked reductases, C-terminal domain"/>
    <property type="match status" value="1"/>
</dbReference>
<dbReference type="PANTHER" id="PTHR10742">
    <property type="entry name" value="FLAVIN MONOAMINE OXIDASE"/>
    <property type="match status" value="1"/>
</dbReference>
<dbReference type="Gene3D" id="3.50.50.60">
    <property type="entry name" value="FAD/NAD(P)-binding domain"/>
    <property type="match status" value="1"/>
</dbReference>
<dbReference type="SUPFAM" id="SSF51905">
    <property type="entry name" value="FAD/NAD(P)-binding domain"/>
    <property type="match status" value="1"/>
</dbReference>
<feature type="domain" description="Amine oxidase" evidence="2">
    <location>
        <begin position="91"/>
        <end position="525"/>
    </location>
</feature>
<dbReference type="Proteomes" id="UP000005408">
    <property type="component" value="Unassembled WGS sequence"/>
</dbReference>
<keyword evidence="1" id="KW-0732">Signal</keyword>
<keyword evidence="4" id="KW-1185">Reference proteome</keyword>
<accession>A0A8W8NDA9</accession>
<dbReference type="Gene3D" id="3.90.660.10">
    <property type="match status" value="1"/>
</dbReference>
<organism evidence="3 4">
    <name type="scientific">Magallana gigas</name>
    <name type="common">Pacific oyster</name>
    <name type="synonym">Crassostrea gigas</name>
    <dbReference type="NCBI Taxonomy" id="29159"/>
    <lineage>
        <taxon>Eukaryota</taxon>
        <taxon>Metazoa</taxon>
        <taxon>Spiralia</taxon>
        <taxon>Lophotrochozoa</taxon>
        <taxon>Mollusca</taxon>
        <taxon>Bivalvia</taxon>
        <taxon>Autobranchia</taxon>
        <taxon>Pteriomorphia</taxon>
        <taxon>Ostreida</taxon>
        <taxon>Ostreoidea</taxon>
        <taxon>Ostreidae</taxon>
        <taxon>Magallana</taxon>
    </lineage>
</organism>